<proteinExistence type="predicted"/>
<dbReference type="AlphaFoldDB" id="A0A839AD10"/>
<dbReference type="Proteomes" id="UP000541109">
    <property type="component" value="Unassembled WGS sequence"/>
</dbReference>
<keyword evidence="8" id="KW-1185">Reference proteome</keyword>
<evidence type="ECO:0000259" key="6">
    <source>
        <dbReference type="PROSITE" id="PS50111"/>
    </source>
</evidence>
<dbReference type="GO" id="GO:0016020">
    <property type="term" value="C:membrane"/>
    <property type="evidence" value="ECO:0007669"/>
    <property type="project" value="UniProtKB-SubCell"/>
</dbReference>
<sequence>MNTIHAKDTGLPEDAALSAPVFASLINLAGRQRMLSQRAGLFLLQFHALQQAGMPPSDDDIEAFGKTADDFRAAHRTLVEGNRETGIPKLFSGKVRDLLFGTARGNQTIEHFCERCCHYGRLITGGGAYDLAEFLRFVDFIKSDLLKVLQSVVAALEGDFLDFNKRSDERRAAETAAVLSALGQIQKSAHMSRLVAFNAKISSIRAGDYGREFGALTDELKKISDEIGESSKLIVRNISTKVA</sequence>
<keyword evidence="3" id="KW-1133">Transmembrane helix</keyword>
<dbReference type="RefSeq" id="WP_182163985.1">
    <property type="nucleotide sequence ID" value="NZ_JACFXV010000044.1"/>
</dbReference>
<protein>
    <submittedName>
        <fullName evidence="7">Type IV pili methyl-accepting chemotaxis transducer N-terminal domain-containing protein</fullName>
    </submittedName>
</protein>
<dbReference type="Pfam" id="PF13675">
    <property type="entry name" value="PilJ"/>
    <property type="match status" value="1"/>
</dbReference>
<comment type="subcellular location">
    <subcellularLocation>
        <location evidence="1">Membrane</location>
        <topology evidence="1">Multi-pass membrane protein</topology>
    </subcellularLocation>
</comment>
<dbReference type="PROSITE" id="PS50111">
    <property type="entry name" value="CHEMOTAXIS_TRANSDUC_2"/>
    <property type="match status" value="1"/>
</dbReference>
<dbReference type="EMBL" id="JACFXV010000044">
    <property type="protein sequence ID" value="MBA5777005.1"/>
    <property type="molecule type" value="Genomic_DNA"/>
</dbReference>
<keyword evidence="2" id="KW-0812">Transmembrane</keyword>
<evidence type="ECO:0000313" key="7">
    <source>
        <dbReference type="EMBL" id="MBA5777005.1"/>
    </source>
</evidence>
<reference evidence="7 8" key="1">
    <citation type="submission" date="2020-07" db="EMBL/GenBank/DDBJ databases">
        <title>Stappia sp., F7233, whole genome shotgun sequencing project.</title>
        <authorList>
            <person name="Jiang S."/>
            <person name="Liu Z.W."/>
            <person name="Du Z.J."/>
        </authorList>
    </citation>
    <scope>NUCLEOTIDE SEQUENCE [LARGE SCALE GENOMIC DNA]</scope>
    <source>
        <strain evidence="7 8">F7233</strain>
    </source>
</reference>
<organism evidence="7 8">
    <name type="scientific">Stappia albiluteola</name>
    <dbReference type="NCBI Taxonomy" id="2758565"/>
    <lineage>
        <taxon>Bacteria</taxon>
        <taxon>Pseudomonadati</taxon>
        <taxon>Pseudomonadota</taxon>
        <taxon>Alphaproteobacteria</taxon>
        <taxon>Hyphomicrobiales</taxon>
        <taxon>Stappiaceae</taxon>
        <taxon>Stappia</taxon>
    </lineage>
</organism>
<evidence type="ECO:0000256" key="1">
    <source>
        <dbReference type="ARBA" id="ARBA00004141"/>
    </source>
</evidence>
<dbReference type="InterPro" id="IPR029095">
    <property type="entry name" value="NarX-like_N"/>
</dbReference>
<dbReference type="GO" id="GO:0007165">
    <property type="term" value="P:signal transduction"/>
    <property type="evidence" value="ECO:0007669"/>
    <property type="project" value="UniProtKB-KW"/>
</dbReference>
<evidence type="ECO:0000256" key="4">
    <source>
        <dbReference type="ARBA" id="ARBA00023136"/>
    </source>
</evidence>
<keyword evidence="4" id="KW-0472">Membrane</keyword>
<keyword evidence="5" id="KW-0807">Transducer</keyword>
<evidence type="ECO:0000313" key="8">
    <source>
        <dbReference type="Proteomes" id="UP000541109"/>
    </source>
</evidence>
<evidence type="ECO:0000256" key="2">
    <source>
        <dbReference type="ARBA" id="ARBA00022692"/>
    </source>
</evidence>
<dbReference type="InterPro" id="IPR004089">
    <property type="entry name" value="MCPsignal_dom"/>
</dbReference>
<name>A0A839AD10_9HYPH</name>
<dbReference type="SUPFAM" id="SSF58104">
    <property type="entry name" value="Methyl-accepting chemotaxis protein (MCP) signaling domain"/>
    <property type="match status" value="1"/>
</dbReference>
<feature type="domain" description="Methyl-accepting transducer" evidence="6">
    <location>
        <begin position="172"/>
        <end position="243"/>
    </location>
</feature>
<dbReference type="Gene3D" id="6.10.250.3200">
    <property type="match status" value="1"/>
</dbReference>
<evidence type="ECO:0000256" key="5">
    <source>
        <dbReference type="PROSITE-ProRule" id="PRU00284"/>
    </source>
</evidence>
<accession>A0A839AD10</accession>
<gene>
    <name evidence="7" type="ORF">H2509_07660</name>
</gene>
<comment type="caution">
    <text evidence="7">The sequence shown here is derived from an EMBL/GenBank/DDBJ whole genome shotgun (WGS) entry which is preliminary data.</text>
</comment>
<evidence type="ECO:0000256" key="3">
    <source>
        <dbReference type="ARBA" id="ARBA00022989"/>
    </source>
</evidence>